<accession>A0A518IZX4</accession>
<keyword evidence="3" id="KW-1185">Reference proteome</keyword>
<evidence type="ECO:0000313" key="2">
    <source>
        <dbReference type="EMBL" id="QDV58585.1"/>
    </source>
</evidence>
<organism evidence="2 3">
    <name type="scientific">Rosistilla oblonga</name>
    <dbReference type="NCBI Taxonomy" id="2527990"/>
    <lineage>
        <taxon>Bacteria</taxon>
        <taxon>Pseudomonadati</taxon>
        <taxon>Planctomycetota</taxon>
        <taxon>Planctomycetia</taxon>
        <taxon>Pirellulales</taxon>
        <taxon>Pirellulaceae</taxon>
        <taxon>Rosistilla</taxon>
    </lineage>
</organism>
<proteinExistence type="predicted"/>
<dbReference type="AlphaFoldDB" id="A0A518IZX4"/>
<protein>
    <submittedName>
        <fullName evidence="2">Uncharacterized protein</fullName>
    </submittedName>
</protein>
<dbReference type="Proteomes" id="UP000316770">
    <property type="component" value="Chromosome"/>
</dbReference>
<dbReference type="OrthoDB" id="289201at2"/>
<name>A0A518IZX4_9BACT</name>
<feature type="region of interest" description="Disordered" evidence="1">
    <location>
        <begin position="38"/>
        <end position="64"/>
    </location>
</feature>
<evidence type="ECO:0000256" key="1">
    <source>
        <dbReference type="SAM" id="MobiDB-lite"/>
    </source>
</evidence>
<sequence>MALEIPSEYEGVLNDAVASGAFATPQDALRHALATFAKERASEARQPSTETPPRLKRQTSKATDIDELARKQGVPPLKDFRQLEASFWPADESVDDFIQAIREGHQDDGARTR</sequence>
<reference evidence="2 3" key="1">
    <citation type="submission" date="2019-02" db="EMBL/GenBank/DDBJ databases">
        <title>Deep-cultivation of Planctomycetes and their phenomic and genomic characterization uncovers novel biology.</title>
        <authorList>
            <person name="Wiegand S."/>
            <person name="Jogler M."/>
            <person name="Boedeker C."/>
            <person name="Pinto D."/>
            <person name="Vollmers J."/>
            <person name="Rivas-Marin E."/>
            <person name="Kohn T."/>
            <person name="Peeters S.H."/>
            <person name="Heuer A."/>
            <person name="Rast P."/>
            <person name="Oberbeckmann S."/>
            <person name="Bunk B."/>
            <person name="Jeske O."/>
            <person name="Meyerdierks A."/>
            <person name="Storesund J.E."/>
            <person name="Kallscheuer N."/>
            <person name="Luecker S."/>
            <person name="Lage O.M."/>
            <person name="Pohl T."/>
            <person name="Merkel B.J."/>
            <person name="Hornburger P."/>
            <person name="Mueller R.-W."/>
            <person name="Bruemmer F."/>
            <person name="Labrenz M."/>
            <person name="Spormann A.M."/>
            <person name="Op den Camp H."/>
            <person name="Overmann J."/>
            <person name="Amann R."/>
            <person name="Jetten M.S.M."/>
            <person name="Mascher T."/>
            <person name="Medema M.H."/>
            <person name="Devos D.P."/>
            <person name="Kaster A.-K."/>
            <person name="Ovreas L."/>
            <person name="Rohde M."/>
            <person name="Galperin M.Y."/>
            <person name="Jogler C."/>
        </authorList>
    </citation>
    <scope>NUCLEOTIDE SEQUENCE [LARGE SCALE GENOMIC DNA]</scope>
    <source>
        <strain evidence="2 3">Mal33</strain>
    </source>
</reference>
<gene>
    <name evidence="2" type="ORF">Mal33_46080</name>
</gene>
<evidence type="ECO:0000313" key="3">
    <source>
        <dbReference type="Proteomes" id="UP000316770"/>
    </source>
</evidence>
<dbReference type="RefSeq" id="WP_145097517.1">
    <property type="nucleotide sequence ID" value="NZ_CP036292.1"/>
</dbReference>
<dbReference type="EMBL" id="CP036318">
    <property type="protein sequence ID" value="QDV58585.1"/>
    <property type="molecule type" value="Genomic_DNA"/>
</dbReference>